<dbReference type="SUPFAM" id="SSF52540">
    <property type="entry name" value="P-loop containing nucleoside triphosphate hydrolases"/>
    <property type="match status" value="1"/>
</dbReference>
<dbReference type="PANTHER" id="PTHR43790:SF9">
    <property type="entry name" value="GALACTOFURANOSE TRANSPORTER ATP-BINDING PROTEIN YTFR"/>
    <property type="match status" value="1"/>
</dbReference>
<dbReference type="PANTHER" id="PTHR43790">
    <property type="entry name" value="CARBOHYDRATE TRANSPORT ATP-BINDING PROTEIN MG119-RELATED"/>
    <property type="match status" value="1"/>
</dbReference>
<dbReference type="RefSeq" id="WP_150940021.1">
    <property type="nucleotide sequence ID" value="NZ_VYTZ01000022.1"/>
</dbReference>
<evidence type="ECO:0000313" key="6">
    <source>
        <dbReference type="EMBL" id="KAA9373553.1"/>
    </source>
</evidence>
<feature type="domain" description="ABC transporter" evidence="5">
    <location>
        <begin position="23"/>
        <end position="112"/>
    </location>
</feature>
<reference evidence="6 7" key="1">
    <citation type="submission" date="2019-09" db="EMBL/GenBank/DDBJ databases">
        <title>Screening of Novel Bioactive Compounds from Soil-Associated.</title>
        <authorList>
            <person name="Gong X."/>
        </authorList>
    </citation>
    <scope>NUCLEOTIDE SEQUENCE [LARGE SCALE GENOMIC DNA]</scope>
    <source>
        <strain evidence="6 7">Gxj-6</strain>
    </source>
</reference>
<keyword evidence="3" id="KW-0547">Nucleotide-binding</keyword>
<evidence type="ECO:0000256" key="2">
    <source>
        <dbReference type="ARBA" id="ARBA00022737"/>
    </source>
</evidence>
<keyword evidence="7" id="KW-1185">Reference proteome</keyword>
<evidence type="ECO:0000256" key="1">
    <source>
        <dbReference type="ARBA" id="ARBA00022448"/>
    </source>
</evidence>
<dbReference type="InterPro" id="IPR003439">
    <property type="entry name" value="ABC_transporter-like_ATP-bd"/>
</dbReference>
<evidence type="ECO:0000313" key="7">
    <source>
        <dbReference type="Proteomes" id="UP000327011"/>
    </source>
</evidence>
<dbReference type="GO" id="GO:0005524">
    <property type="term" value="F:ATP binding"/>
    <property type="evidence" value="ECO:0007669"/>
    <property type="project" value="UniProtKB-KW"/>
</dbReference>
<comment type="caution">
    <text evidence="6">The sequence shown here is derived from an EMBL/GenBank/DDBJ whole genome shotgun (WGS) entry which is preliminary data.</text>
</comment>
<evidence type="ECO:0000256" key="4">
    <source>
        <dbReference type="ARBA" id="ARBA00022840"/>
    </source>
</evidence>
<dbReference type="Proteomes" id="UP000327011">
    <property type="component" value="Unassembled WGS sequence"/>
</dbReference>
<dbReference type="EMBL" id="VYTZ01000022">
    <property type="protein sequence ID" value="KAA9373553.1"/>
    <property type="molecule type" value="Genomic_DNA"/>
</dbReference>
<evidence type="ECO:0000259" key="5">
    <source>
        <dbReference type="Pfam" id="PF00005"/>
    </source>
</evidence>
<protein>
    <submittedName>
        <fullName evidence="6">Sugar ABC transporter ATP-binding protein</fullName>
    </submittedName>
</protein>
<dbReference type="InterPro" id="IPR027417">
    <property type="entry name" value="P-loop_NTPase"/>
</dbReference>
<dbReference type="AlphaFoldDB" id="A0A5J5JV52"/>
<keyword evidence="4 6" id="KW-0067">ATP-binding</keyword>
<evidence type="ECO:0000256" key="3">
    <source>
        <dbReference type="ARBA" id="ARBA00022741"/>
    </source>
</evidence>
<dbReference type="Pfam" id="PF00005">
    <property type="entry name" value="ABC_tran"/>
    <property type="match status" value="1"/>
</dbReference>
<proteinExistence type="predicted"/>
<name>A0A5J5JV52_9ACTN</name>
<organism evidence="6 7">
    <name type="scientific">Microbispora cellulosiformans</name>
    <dbReference type="NCBI Taxonomy" id="2614688"/>
    <lineage>
        <taxon>Bacteria</taxon>
        <taxon>Bacillati</taxon>
        <taxon>Actinomycetota</taxon>
        <taxon>Actinomycetes</taxon>
        <taxon>Streptosporangiales</taxon>
        <taxon>Streptosporangiaceae</taxon>
        <taxon>Microbispora</taxon>
    </lineage>
</organism>
<dbReference type="Gene3D" id="3.40.50.300">
    <property type="entry name" value="P-loop containing nucleotide triphosphate hydrolases"/>
    <property type="match status" value="1"/>
</dbReference>
<dbReference type="GO" id="GO:0016887">
    <property type="term" value="F:ATP hydrolysis activity"/>
    <property type="evidence" value="ECO:0007669"/>
    <property type="project" value="InterPro"/>
</dbReference>
<gene>
    <name evidence="6" type="ORF">F5972_34665</name>
</gene>
<keyword evidence="1" id="KW-0813">Transport</keyword>
<keyword evidence="2" id="KW-0677">Repeat</keyword>
<feature type="non-terminal residue" evidence="6">
    <location>
        <position position="124"/>
    </location>
</feature>
<accession>A0A5J5JV52</accession>
<dbReference type="InterPro" id="IPR050107">
    <property type="entry name" value="ABC_carbohydrate_import_ATPase"/>
</dbReference>
<sequence>MGDEHPLLQMRGIVKQFPGVRALDGVDLEVRAGEVHCLLGQNGAGKSTLIKTLSGAHSPDEGEVLLDGAPVRLAPPTAAMALGIATIYQELDLVDGLSVAENIYLGHERARLGFSRRGEAERAA</sequence>